<dbReference type="NCBIfam" id="NF033852">
    <property type="entry name" value="fulvocin_rel"/>
    <property type="match status" value="1"/>
</dbReference>
<dbReference type="STRING" id="561176.SAMN04488561_0209"/>
<evidence type="ECO:0000313" key="2">
    <source>
        <dbReference type="Proteomes" id="UP000181980"/>
    </source>
</evidence>
<organism evidence="1 2">
    <name type="scientific">Jiangella alba</name>
    <dbReference type="NCBI Taxonomy" id="561176"/>
    <lineage>
        <taxon>Bacteria</taxon>
        <taxon>Bacillati</taxon>
        <taxon>Actinomycetota</taxon>
        <taxon>Actinomycetes</taxon>
        <taxon>Jiangellales</taxon>
        <taxon>Jiangellaceae</taxon>
        <taxon>Jiangella</taxon>
    </lineage>
</organism>
<protein>
    <submittedName>
        <fullName evidence="1">Uncharacterized protein</fullName>
    </submittedName>
</protein>
<dbReference type="Proteomes" id="UP000181980">
    <property type="component" value="Unassembled WGS sequence"/>
</dbReference>
<gene>
    <name evidence="1" type="ORF">SAMN04488561_0209</name>
</gene>
<reference evidence="2" key="1">
    <citation type="submission" date="2016-10" db="EMBL/GenBank/DDBJ databases">
        <authorList>
            <person name="Varghese N."/>
            <person name="Submissions S."/>
        </authorList>
    </citation>
    <scope>NUCLEOTIDE SEQUENCE [LARGE SCALE GENOMIC DNA]</scope>
    <source>
        <strain evidence="2">DSM 45237</strain>
    </source>
</reference>
<name>A0A1H5CIZ3_9ACTN</name>
<sequence length="314" mass="33681">MTVRWVLAFDASCGTCREIWAAVARAAGDRLEVLPLRHPDVEDWRRRAGDPEWAPTLLRVDGDAVSAWTGARMAVPLARRLGPRTSAGVLRALGRLRREAAGRPLDRPVHDRAGFLRLGAGAVVVAGMVIAGRPPTFAERTRTAAQAWVDAHRDALPAGYDAFAAYPVAYRRAIYAAHPVAVRSTLWVEHLTRFDAARTGLTAAQRAVVDDAVAIAADPAAHAPGGRPDDALLDLHADAVAAFGESDAYALLGTLGPDDGTAALAARAPDCDCDTRYVWCHGHPCRRGMWICRRSETGCGDLCGFECNGMCRTD</sequence>
<dbReference type="AlphaFoldDB" id="A0A1H5CIZ3"/>
<dbReference type="RefSeq" id="WP_171906729.1">
    <property type="nucleotide sequence ID" value="NZ_FNUC01000001.1"/>
</dbReference>
<dbReference type="EMBL" id="FNUC01000001">
    <property type="protein sequence ID" value="SED66398.1"/>
    <property type="molecule type" value="Genomic_DNA"/>
</dbReference>
<evidence type="ECO:0000313" key="1">
    <source>
        <dbReference type="EMBL" id="SED66398.1"/>
    </source>
</evidence>
<keyword evidence="2" id="KW-1185">Reference proteome</keyword>
<proteinExistence type="predicted"/>
<accession>A0A1H5CIZ3</accession>